<keyword evidence="5" id="KW-1185">Reference proteome</keyword>
<dbReference type="RefSeq" id="WP_163771172.1">
    <property type="nucleotide sequence ID" value="NZ_JAAGXA010000003.1"/>
</dbReference>
<dbReference type="EMBL" id="JAAGXA010000003">
    <property type="protein sequence ID" value="NEN77809.1"/>
    <property type="molecule type" value="Genomic_DNA"/>
</dbReference>
<dbReference type="InterPro" id="IPR036291">
    <property type="entry name" value="NAD(P)-bd_dom_sf"/>
</dbReference>
<evidence type="ECO:0000256" key="1">
    <source>
        <dbReference type="ARBA" id="ARBA00007637"/>
    </source>
</evidence>
<feature type="region of interest" description="Disordered" evidence="2">
    <location>
        <begin position="72"/>
        <end position="92"/>
    </location>
</feature>
<evidence type="ECO:0000313" key="4">
    <source>
        <dbReference type="EMBL" id="NEN77809.1"/>
    </source>
</evidence>
<dbReference type="Proteomes" id="UP000468687">
    <property type="component" value="Unassembled WGS sequence"/>
</dbReference>
<name>A0A6P0HGH8_9ACTN</name>
<reference evidence="4 5" key="1">
    <citation type="journal article" date="2014" name="Int. J. Syst. Evol. Microbiol.">
        <title>Nocardioides zeae sp. nov., isolated from the stem of Zea mays.</title>
        <authorList>
            <person name="Glaeser S.P."/>
            <person name="McInroy J.A."/>
            <person name="Busse H.J."/>
            <person name="Kampfer P."/>
        </authorList>
    </citation>
    <scope>NUCLEOTIDE SEQUENCE [LARGE SCALE GENOMIC DNA]</scope>
    <source>
        <strain evidence="4 5">JCM 30728</strain>
    </source>
</reference>
<protein>
    <submittedName>
        <fullName evidence="4">NAD-dependent epimerase/dehydratase family protein</fullName>
    </submittedName>
</protein>
<proteinExistence type="inferred from homology"/>
<feature type="domain" description="NAD-dependent epimerase/dehydratase" evidence="3">
    <location>
        <begin position="16"/>
        <end position="174"/>
    </location>
</feature>
<evidence type="ECO:0000256" key="2">
    <source>
        <dbReference type="SAM" id="MobiDB-lite"/>
    </source>
</evidence>
<evidence type="ECO:0000313" key="5">
    <source>
        <dbReference type="Proteomes" id="UP000468687"/>
    </source>
</evidence>
<comment type="similarity">
    <text evidence="1">Belongs to the NAD(P)-dependent epimerase/dehydratase family.</text>
</comment>
<dbReference type="SUPFAM" id="SSF51735">
    <property type="entry name" value="NAD(P)-binding Rossmann-fold domains"/>
    <property type="match status" value="1"/>
</dbReference>
<gene>
    <name evidence="4" type="ORF">G3T38_05910</name>
</gene>
<dbReference type="Pfam" id="PF01370">
    <property type="entry name" value="Epimerase"/>
    <property type="match status" value="1"/>
</dbReference>
<dbReference type="PANTHER" id="PTHR43000">
    <property type="entry name" value="DTDP-D-GLUCOSE 4,6-DEHYDRATASE-RELATED"/>
    <property type="match status" value="1"/>
</dbReference>
<accession>A0A6P0HGH8</accession>
<organism evidence="4 5">
    <name type="scientific">Nocardioides zeae</name>
    <dbReference type="NCBI Taxonomy" id="1457234"/>
    <lineage>
        <taxon>Bacteria</taxon>
        <taxon>Bacillati</taxon>
        <taxon>Actinomycetota</taxon>
        <taxon>Actinomycetes</taxon>
        <taxon>Propionibacteriales</taxon>
        <taxon>Nocardioidaceae</taxon>
        <taxon>Nocardioides</taxon>
    </lineage>
</organism>
<evidence type="ECO:0000259" key="3">
    <source>
        <dbReference type="Pfam" id="PF01370"/>
    </source>
</evidence>
<sequence>MKIIGTGFIATHLERIAHQHDDVVALAAGVSFPTNPVESYVRERSLVESVVEECLRDDRKLVFMSSAAVYGRTDERGSEDEPPDPPTPYGHHKASLEALIRDSGVRHLSLRLGYVLGRDAPPHRLVPSLVRQVRAGTVTLHRHAYRDLLDVGDMVTITDGLLRNGVTDHVVNVASGQCVLIDRIVRHVERRLGMRAQWVRLDEGARHCMSTDKMLGLLPPDVELHFPPDYFRTVIDGYLRAVGIEVDADVDHASRPGVG</sequence>
<dbReference type="Gene3D" id="3.40.50.720">
    <property type="entry name" value="NAD(P)-binding Rossmann-like Domain"/>
    <property type="match status" value="1"/>
</dbReference>
<dbReference type="AlphaFoldDB" id="A0A6P0HGH8"/>
<dbReference type="InterPro" id="IPR001509">
    <property type="entry name" value="Epimerase_deHydtase"/>
</dbReference>
<comment type="caution">
    <text evidence="4">The sequence shown here is derived from an EMBL/GenBank/DDBJ whole genome shotgun (WGS) entry which is preliminary data.</text>
</comment>